<sequence>MTIVSGDLDPTGLAGLARGWGIGDCVVAVVHDGEIATAGVGVDAGQHAELGSISKAITGLLYEDALTRGEVDRSTPSPRRCRRWRGRRRRPSRWTPSPPTAPVSRDSPPRRHRCAARGTWRCTAATRTASRCTSSCARSR</sequence>
<reference evidence="2" key="1">
    <citation type="journal article" date="2014" name="Int. J. Syst. Evol. Microbiol.">
        <title>Complete genome sequence of Corynebacterium casei LMG S-19264T (=DSM 44701T), isolated from a smear-ripened cheese.</title>
        <authorList>
            <consortium name="US DOE Joint Genome Institute (JGI-PGF)"/>
            <person name="Walter F."/>
            <person name="Albersmeier A."/>
            <person name="Kalinowski J."/>
            <person name="Ruckert C."/>
        </authorList>
    </citation>
    <scope>NUCLEOTIDE SEQUENCE</scope>
    <source>
        <strain evidence="2">NBRC 112290</strain>
    </source>
</reference>
<organism evidence="2 3">
    <name type="scientific">Litorihabitans aurantiacus</name>
    <dbReference type="NCBI Taxonomy" id="1930061"/>
    <lineage>
        <taxon>Bacteria</taxon>
        <taxon>Bacillati</taxon>
        <taxon>Actinomycetota</taxon>
        <taxon>Actinomycetes</taxon>
        <taxon>Micrococcales</taxon>
        <taxon>Beutenbergiaceae</taxon>
        <taxon>Litorihabitans</taxon>
    </lineage>
</organism>
<reference evidence="2" key="2">
    <citation type="submission" date="2023-02" db="EMBL/GenBank/DDBJ databases">
        <authorList>
            <person name="Sun Q."/>
            <person name="Mori K."/>
        </authorList>
    </citation>
    <scope>NUCLEOTIDE SEQUENCE</scope>
    <source>
        <strain evidence="2">NBRC 112290</strain>
    </source>
</reference>
<evidence type="ECO:0000256" key="1">
    <source>
        <dbReference type="SAM" id="MobiDB-lite"/>
    </source>
</evidence>
<evidence type="ECO:0008006" key="4">
    <source>
        <dbReference type="Google" id="ProtNLM"/>
    </source>
</evidence>
<dbReference type="RefSeq" id="WP_284251288.1">
    <property type="nucleotide sequence ID" value="NZ_BSUM01000001.1"/>
</dbReference>
<dbReference type="Gene3D" id="3.40.710.10">
    <property type="entry name" value="DD-peptidase/beta-lactamase superfamily"/>
    <property type="match status" value="1"/>
</dbReference>
<protein>
    <recommendedName>
        <fullName evidence="4">Beta-lactamase</fullName>
    </recommendedName>
</protein>
<dbReference type="SUPFAM" id="SSF56601">
    <property type="entry name" value="beta-lactamase/transpeptidase-like"/>
    <property type="match status" value="1"/>
</dbReference>
<evidence type="ECO:0000313" key="2">
    <source>
        <dbReference type="EMBL" id="GMA32609.1"/>
    </source>
</evidence>
<feature type="compositionally biased region" description="Basic residues" evidence="1">
    <location>
        <begin position="79"/>
        <end position="92"/>
    </location>
</feature>
<evidence type="ECO:0000313" key="3">
    <source>
        <dbReference type="Proteomes" id="UP001157161"/>
    </source>
</evidence>
<accession>A0AA37XG30</accession>
<dbReference type="AlphaFoldDB" id="A0AA37XG30"/>
<name>A0AA37XG30_9MICO</name>
<keyword evidence="3" id="KW-1185">Reference proteome</keyword>
<proteinExistence type="predicted"/>
<dbReference type="InterPro" id="IPR012338">
    <property type="entry name" value="Beta-lactam/transpept-like"/>
</dbReference>
<dbReference type="EMBL" id="BSUM01000001">
    <property type="protein sequence ID" value="GMA32609.1"/>
    <property type="molecule type" value="Genomic_DNA"/>
</dbReference>
<comment type="caution">
    <text evidence="2">The sequence shown here is derived from an EMBL/GenBank/DDBJ whole genome shotgun (WGS) entry which is preliminary data.</text>
</comment>
<dbReference type="Proteomes" id="UP001157161">
    <property type="component" value="Unassembled WGS sequence"/>
</dbReference>
<feature type="region of interest" description="Disordered" evidence="1">
    <location>
        <begin position="69"/>
        <end position="112"/>
    </location>
</feature>
<gene>
    <name evidence="2" type="ORF">GCM10025875_26010</name>
</gene>